<gene>
    <name evidence="9" type="ORF">KGM_208759</name>
</gene>
<dbReference type="EMBL" id="AGBW02013134">
    <property type="protein sequence ID" value="OWR43946.1"/>
    <property type="molecule type" value="Genomic_DNA"/>
</dbReference>
<evidence type="ECO:0000256" key="8">
    <source>
        <dbReference type="SAM" id="Phobius"/>
    </source>
</evidence>
<evidence type="ECO:0000313" key="9">
    <source>
        <dbReference type="EMBL" id="OWR43946.1"/>
    </source>
</evidence>
<dbReference type="AlphaFoldDB" id="A0A212ER19"/>
<comment type="subcellular location">
    <subcellularLocation>
        <location evidence="1">Cell membrane</location>
        <topology evidence="1">Multi-pass membrane protein</topology>
    </subcellularLocation>
</comment>
<organism evidence="9 10">
    <name type="scientific">Danaus plexippus plexippus</name>
    <dbReference type="NCBI Taxonomy" id="278856"/>
    <lineage>
        <taxon>Eukaryota</taxon>
        <taxon>Metazoa</taxon>
        <taxon>Ecdysozoa</taxon>
        <taxon>Arthropoda</taxon>
        <taxon>Hexapoda</taxon>
        <taxon>Insecta</taxon>
        <taxon>Pterygota</taxon>
        <taxon>Neoptera</taxon>
        <taxon>Endopterygota</taxon>
        <taxon>Lepidoptera</taxon>
        <taxon>Glossata</taxon>
        <taxon>Ditrysia</taxon>
        <taxon>Papilionoidea</taxon>
        <taxon>Nymphalidae</taxon>
        <taxon>Danainae</taxon>
        <taxon>Danaini</taxon>
        <taxon>Danaina</taxon>
        <taxon>Danaus</taxon>
        <taxon>Danaus</taxon>
    </lineage>
</organism>
<evidence type="ECO:0000256" key="7">
    <source>
        <dbReference type="ARBA" id="ARBA00023170"/>
    </source>
</evidence>
<feature type="transmembrane region" description="Helical" evidence="8">
    <location>
        <begin position="150"/>
        <end position="172"/>
    </location>
</feature>
<keyword evidence="10" id="KW-1185">Reference proteome</keyword>
<evidence type="ECO:0000256" key="5">
    <source>
        <dbReference type="ARBA" id="ARBA00022989"/>
    </source>
</evidence>
<keyword evidence="4 8" id="KW-0812">Transmembrane</keyword>
<keyword evidence="5 8" id="KW-1133">Transmembrane helix</keyword>
<evidence type="ECO:0000256" key="3">
    <source>
        <dbReference type="ARBA" id="ARBA00022475"/>
    </source>
</evidence>
<dbReference type="InParanoid" id="A0A212ER19"/>
<protein>
    <submittedName>
        <fullName evidence="9">Chemosensory receptor 1</fullName>
    </submittedName>
</protein>
<keyword evidence="7 9" id="KW-0675">Receptor</keyword>
<keyword evidence="3" id="KW-1003">Cell membrane</keyword>
<dbReference type="Proteomes" id="UP000007151">
    <property type="component" value="Unassembled WGS sequence"/>
</dbReference>
<comment type="similarity">
    <text evidence="2">Belongs to the insect chemoreceptor superfamily. Gustatory receptor (GR) family. Gr5a subfamily.</text>
</comment>
<dbReference type="GO" id="GO:0008527">
    <property type="term" value="F:taste receptor activity"/>
    <property type="evidence" value="ECO:0007669"/>
    <property type="project" value="InterPro"/>
</dbReference>
<dbReference type="GO" id="GO:0005886">
    <property type="term" value="C:plasma membrane"/>
    <property type="evidence" value="ECO:0007669"/>
    <property type="project" value="UniProtKB-SubCell"/>
</dbReference>
<name>A0A212ER19_DANPL</name>
<dbReference type="FunCoup" id="A0A212ER19">
    <property type="interactions" value="43"/>
</dbReference>
<evidence type="ECO:0000313" key="10">
    <source>
        <dbReference type="Proteomes" id="UP000007151"/>
    </source>
</evidence>
<evidence type="ECO:0000256" key="6">
    <source>
        <dbReference type="ARBA" id="ARBA00023136"/>
    </source>
</evidence>
<dbReference type="InterPro" id="IPR009318">
    <property type="entry name" value="Gustatory_rcpt"/>
</dbReference>
<dbReference type="Pfam" id="PF06151">
    <property type="entry name" value="Trehalose_recp"/>
    <property type="match status" value="1"/>
</dbReference>
<evidence type="ECO:0000256" key="1">
    <source>
        <dbReference type="ARBA" id="ARBA00004651"/>
    </source>
</evidence>
<evidence type="ECO:0000256" key="4">
    <source>
        <dbReference type="ARBA" id="ARBA00022692"/>
    </source>
</evidence>
<dbReference type="KEGG" id="dpl:KGM_208759"/>
<feature type="transmembrane region" description="Helical" evidence="8">
    <location>
        <begin position="117"/>
        <end position="138"/>
    </location>
</feature>
<dbReference type="PANTHER" id="PTHR21421:SF29">
    <property type="entry name" value="GUSTATORY RECEPTOR 5A FOR TREHALOSE-RELATED"/>
    <property type="match status" value="1"/>
</dbReference>
<sequence>MKWPNLCRYISCTEAIDPLNDYALVRKCNVACLLVLSFAFVEHGLLELSGFVFATDCSPPGKVYETIIVNSFPWFNNIVNYNLNLGIITQAMPSTFWRNVREDYNRITSLVRKVDKVIGGVIFISFANNLFFICFQLLHTLAIFRGYEQATYFLYSLIFLIVRSLALSLIAARVHTVSRQPVYTLYELPSADYGIEVQRFIDQIHGDTVALTGLQFFKVTRGIALAIAGTIVTYELVLMQFTGVNPTVDIYTDDSTKV</sequence>
<reference evidence="9 10" key="1">
    <citation type="journal article" date="2011" name="Cell">
        <title>The monarch butterfly genome yields insights into long-distance migration.</title>
        <authorList>
            <person name="Zhan S."/>
            <person name="Merlin C."/>
            <person name="Boore J.L."/>
            <person name="Reppert S.M."/>
        </authorList>
    </citation>
    <scope>NUCLEOTIDE SEQUENCE [LARGE SCALE GENOMIC DNA]</scope>
    <source>
        <strain evidence="9">F-2</strain>
    </source>
</reference>
<dbReference type="GO" id="GO:0050916">
    <property type="term" value="P:sensory perception of sweet taste"/>
    <property type="evidence" value="ECO:0007669"/>
    <property type="project" value="UniProtKB-ARBA"/>
</dbReference>
<accession>A0A212ER19</accession>
<dbReference type="PANTHER" id="PTHR21421">
    <property type="entry name" value="GUSTATORY RECEPTOR"/>
    <property type="match status" value="1"/>
</dbReference>
<evidence type="ECO:0000256" key="2">
    <source>
        <dbReference type="ARBA" id="ARBA00005327"/>
    </source>
</evidence>
<proteinExistence type="inferred from homology"/>
<keyword evidence="6 8" id="KW-0472">Membrane</keyword>
<comment type="caution">
    <text evidence="9">The sequence shown here is derived from an EMBL/GenBank/DDBJ whole genome shotgun (WGS) entry which is preliminary data.</text>
</comment>